<evidence type="ECO:0000313" key="1">
    <source>
        <dbReference type="EMBL" id="SMD34006.1"/>
    </source>
</evidence>
<gene>
    <name evidence="1" type="ORF">SAMN04488029_1790</name>
</gene>
<dbReference type="InterPro" id="IPR025366">
    <property type="entry name" value="DUF4270"/>
</dbReference>
<dbReference type="AlphaFoldDB" id="A0A1W2GCI6"/>
<proteinExistence type="predicted"/>
<sequence>MNLLDKNWPGLLIVVALAIFSCEDASDIGLGLDPDGVRVNVLYEELPLAATNVRIDSIRTSNSSRLLIGKYADPIFGTTVSTALSQINLTNTLSGLSGDDHYYVVDSTVINLNINKAHTDDISNVQSFTVYQLTDTIFTSGYYLSDFITNYRTDESFGNFDIKLSASSLNLIDEKNYLVQKKLSASLGDELFAIANGQKGNSVSPSGALRYEFKGIAIVGDAANNVLLDIDHVDSTNIRVHYHVVDPYTEDGNSLDSVLVDSLFLNYSLGSNGAYYNQISTDRSGSLMSSETGNYNGFTTGDGNIYLQPASGIFPKLNFDALNQFFAANPNIQINRMEFSIETKENSAYNSNVGNFRFLYVDQADGSKINTNGLLTNILGETAILSDAGYISGSSEPLIASLDETSLTYTGVPTFFAQLVETGSIEVDHIILVPQDVTTPDFSVFDEETGFIIKLYYTLPE</sequence>
<accession>A0A1W2GCI6</accession>
<keyword evidence="2" id="KW-1185">Reference proteome</keyword>
<name>A0A1W2GCI6_REIFA</name>
<evidence type="ECO:0008006" key="3">
    <source>
        <dbReference type="Google" id="ProtNLM"/>
    </source>
</evidence>
<evidence type="ECO:0000313" key="2">
    <source>
        <dbReference type="Proteomes" id="UP000192472"/>
    </source>
</evidence>
<dbReference type="PROSITE" id="PS51257">
    <property type="entry name" value="PROKAR_LIPOPROTEIN"/>
    <property type="match status" value="1"/>
</dbReference>
<dbReference type="Proteomes" id="UP000192472">
    <property type="component" value="Unassembled WGS sequence"/>
</dbReference>
<dbReference type="STRING" id="692418.SAMN04488029_1790"/>
<dbReference type="OrthoDB" id="1092930at2"/>
<dbReference type="Pfam" id="PF14092">
    <property type="entry name" value="DUF4270"/>
    <property type="match status" value="1"/>
</dbReference>
<organism evidence="1 2">
    <name type="scientific">Reichenbachiella faecimaris</name>
    <dbReference type="NCBI Taxonomy" id="692418"/>
    <lineage>
        <taxon>Bacteria</taxon>
        <taxon>Pseudomonadati</taxon>
        <taxon>Bacteroidota</taxon>
        <taxon>Cytophagia</taxon>
        <taxon>Cytophagales</taxon>
        <taxon>Reichenbachiellaceae</taxon>
        <taxon>Reichenbachiella</taxon>
    </lineage>
</organism>
<protein>
    <recommendedName>
        <fullName evidence="3">DUF4270 domain-containing protein</fullName>
    </recommendedName>
</protein>
<reference evidence="1 2" key="1">
    <citation type="submission" date="2017-04" db="EMBL/GenBank/DDBJ databases">
        <authorList>
            <person name="Afonso C.L."/>
            <person name="Miller P.J."/>
            <person name="Scott M.A."/>
            <person name="Spackman E."/>
            <person name="Goraichik I."/>
            <person name="Dimitrov K.M."/>
            <person name="Suarez D.L."/>
            <person name="Swayne D.E."/>
        </authorList>
    </citation>
    <scope>NUCLEOTIDE SEQUENCE [LARGE SCALE GENOMIC DNA]</scope>
    <source>
        <strain evidence="1 2">DSM 26133</strain>
    </source>
</reference>
<dbReference type="EMBL" id="FWYF01000002">
    <property type="protein sequence ID" value="SMD34006.1"/>
    <property type="molecule type" value="Genomic_DNA"/>
</dbReference>